<proteinExistence type="predicted"/>
<feature type="transmembrane region" description="Helical" evidence="1">
    <location>
        <begin position="175"/>
        <end position="192"/>
    </location>
</feature>
<keyword evidence="3" id="KW-1185">Reference proteome</keyword>
<reference evidence="2 3" key="1">
    <citation type="submission" date="2015-11" db="EMBL/GenBank/DDBJ databases">
        <title>Draft Genome Sequence of the Type Strain Trueperella bernardiae LCDC 89-0504T, Isolated from Blood Culture.</title>
        <authorList>
            <person name="Bernier A.-M."/>
            <person name="Bernard K."/>
        </authorList>
    </citation>
    <scope>NUCLEOTIDE SEQUENCE [LARGE SCALE GENOMIC DNA]</scope>
    <source>
        <strain evidence="2 3">LCDC 89-0504</strain>
    </source>
</reference>
<feature type="transmembrane region" description="Helical" evidence="1">
    <location>
        <begin position="227"/>
        <end position="248"/>
    </location>
</feature>
<dbReference type="EMBL" id="LNIZ01000007">
    <property type="protein sequence ID" value="KTF03697.1"/>
    <property type="molecule type" value="Genomic_DNA"/>
</dbReference>
<sequence>MTMFSGRFADSYRPTFGRSLHSELMKLNTRSIQVTAAIGIILYGLIMWMLASSEYVEADPLVVTAGWPSMTIFFIVIGTVAVTSEYSHNTMRTTVLADPRRGRSFTAKLTAVTIVSLLLSATLIAIGYTLTRILKDGFNPGGEAIAAYSIFCIIMVSIGVLSTAMGYLVRSTAGAISIMIGFMYLIDLVQIIPQEFFRKTVSQLIPSALGSVAISDQPLGDLITGRWVALAIFVGYAVVGVVGTLTAFKKRDI</sequence>
<feature type="transmembrane region" description="Helical" evidence="1">
    <location>
        <begin position="32"/>
        <end position="50"/>
    </location>
</feature>
<comment type="caution">
    <text evidence="2">The sequence shown here is derived from an EMBL/GenBank/DDBJ whole genome shotgun (WGS) entry which is preliminary data.</text>
</comment>
<dbReference type="RefSeq" id="WP_062614010.1">
    <property type="nucleotide sequence ID" value="NZ_LNIZ01000007.1"/>
</dbReference>
<feature type="transmembrane region" description="Helical" evidence="1">
    <location>
        <begin position="109"/>
        <end position="130"/>
    </location>
</feature>
<dbReference type="STRING" id="59561.AQZ59_01487"/>
<keyword evidence="1" id="KW-0472">Membrane</keyword>
<organism evidence="2 3">
    <name type="scientific">Trueperella bernardiae</name>
    <dbReference type="NCBI Taxonomy" id="59561"/>
    <lineage>
        <taxon>Bacteria</taxon>
        <taxon>Bacillati</taxon>
        <taxon>Actinomycetota</taxon>
        <taxon>Actinomycetes</taxon>
        <taxon>Actinomycetales</taxon>
        <taxon>Actinomycetaceae</taxon>
        <taxon>Trueperella</taxon>
    </lineage>
</organism>
<accession>A0A0W1KI08</accession>
<keyword evidence="1" id="KW-0812">Transmembrane</keyword>
<feature type="transmembrane region" description="Helical" evidence="1">
    <location>
        <begin position="145"/>
        <end position="168"/>
    </location>
</feature>
<keyword evidence="1" id="KW-1133">Transmembrane helix</keyword>
<feature type="transmembrane region" description="Helical" evidence="1">
    <location>
        <begin position="70"/>
        <end position="88"/>
    </location>
</feature>
<dbReference type="PATRIC" id="fig|59561.3.peg.1479"/>
<evidence type="ECO:0000256" key="1">
    <source>
        <dbReference type="SAM" id="Phobius"/>
    </source>
</evidence>
<dbReference type="Proteomes" id="UP000054404">
    <property type="component" value="Unassembled WGS sequence"/>
</dbReference>
<gene>
    <name evidence="2" type="ORF">AQZ59_01487</name>
</gene>
<dbReference type="OrthoDB" id="3268961at2"/>
<evidence type="ECO:0000313" key="2">
    <source>
        <dbReference type="EMBL" id="KTF03697.1"/>
    </source>
</evidence>
<protein>
    <submittedName>
        <fullName evidence="2">ABC-2 family transporter protein</fullName>
    </submittedName>
</protein>
<name>A0A0W1KI08_9ACTO</name>
<dbReference type="AlphaFoldDB" id="A0A0W1KI08"/>
<evidence type="ECO:0000313" key="3">
    <source>
        <dbReference type="Proteomes" id="UP000054404"/>
    </source>
</evidence>